<keyword evidence="2" id="KW-0614">Plasmid</keyword>
<sequence>MNPVEAKTTLEQLARGIDPETGEILAEQSPFNNPKVIRALFFAVQELDKLGGEPAPAERPVRERPQNAGRPWLEEEDQRLLEAFDAGASPKELAAKHERTKGAIDSRLIRLGRVEA</sequence>
<keyword evidence="3" id="KW-1185">Reference proteome</keyword>
<evidence type="ECO:0000313" key="3">
    <source>
        <dbReference type="Proteomes" id="UP000325811"/>
    </source>
</evidence>
<feature type="region of interest" description="Disordered" evidence="1">
    <location>
        <begin position="51"/>
        <end position="72"/>
    </location>
</feature>
<evidence type="ECO:0000313" key="2">
    <source>
        <dbReference type="EMBL" id="VVD30905.1"/>
    </source>
</evidence>
<gene>
    <name evidence="2" type="ORF">PDMSB3_0069</name>
</gene>
<geneLocation type="plasmid" evidence="2 3">
    <name>pI</name>
</geneLocation>
<name>A0A5Q4YUU9_9BURK</name>
<proteinExistence type="predicted"/>
<dbReference type="KEGG" id="pdio:PDMSB3_0069.2"/>
<organism evidence="2 3">
    <name type="scientific">Paraburkholderia dioscoreae</name>
    <dbReference type="NCBI Taxonomy" id="2604047"/>
    <lineage>
        <taxon>Bacteria</taxon>
        <taxon>Pseudomonadati</taxon>
        <taxon>Pseudomonadota</taxon>
        <taxon>Betaproteobacteria</taxon>
        <taxon>Burkholderiales</taxon>
        <taxon>Burkholderiaceae</taxon>
        <taxon>Paraburkholderia</taxon>
    </lineage>
</organism>
<dbReference type="Proteomes" id="UP000325811">
    <property type="component" value="Plasmid pI"/>
</dbReference>
<reference evidence="2 3" key="1">
    <citation type="submission" date="2019-08" db="EMBL/GenBank/DDBJ databases">
        <authorList>
            <person name="Herpell B J."/>
        </authorList>
    </citation>
    <scope>NUCLEOTIDE SEQUENCE [LARGE SCALE GENOMIC DNA]</scope>
    <source>
        <strain evidence="3">Msb3</strain>
        <plasmid evidence="2 3">pI</plasmid>
    </source>
</reference>
<dbReference type="EMBL" id="LR699555">
    <property type="protein sequence ID" value="VVD30905.1"/>
    <property type="molecule type" value="Genomic_DNA"/>
</dbReference>
<feature type="region of interest" description="Disordered" evidence="1">
    <location>
        <begin position="1"/>
        <end position="26"/>
    </location>
</feature>
<evidence type="ECO:0000256" key="1">
    <source>
        <dbReference type="SAM" id="MobiDB-lite"/>
    </source>
</evidence>
<protein>
    <submittedName>
        <fullName evidence="2">Uncharacterized protein</fullName>
    </submittedName>
</protein>
<dbReference type="RefSeq" id="WP_165189844.1">
    <property type="nucleotide sequence ID" value="NZ_LR699555.1"/>
</dbReference>
<dbReference type="AlphaFoldDB" id="A0A5Q4YUU9"/>
<accession>A0A5Q4YUU9</accession>